<dbReference type="InterPro" id="IPR036388">
    <property type="entry name" value="WH-like_DNA-bd_sf"/>
</dbReference>
<evidence type="ECO:0000256" key="2">
    <source>
        <dbReference type="ARBA" id="ARBA00023125"/>
    </source>
</evidence>
<dbReference type="RefSeq" id="WP_123440981.1">
    <property type="nucleotide sequence ID" value="NZ_JBEPAZ010000005.1"/>
</dbReference>
<dbReference type="SMART" id="SM00418">
    <property type="entry name" value="HTH_ARSR"/>
    <property type="match status" value="1"/>
</dbReference>
<keyword evidence="3" id="KW-0804">Transcription</keyword>
<dbReference type="InterPro" id="IPR001845">
    <property type="entry name" value="HTH_ArsR_DNA-bd_dom"/>
</dbReference>
<dbReference type="Proteomes" id="UP001470023">
    <property type="component" value="Unassembled WGS sequence"/>
</dbReference>
<dbReference type="EMBL" id="JBEPAZ010000005">
    <property type="protein sequence ID" value="MER6427689.1"/>
    <property type="molecule type" value="Genomic_DNA"/>
</dbReference>
<gene>
    <name evidence="5" type="ORF">ABT272_08055</name>
</gene>
<dbReference type="CDD" id="cd00090">
    <property type="entry name" value="HTH_ARSR"/>
    <property type="match status" value="1"/>
</dbReference>
<sequence length="131" mass="14002">MHLVPADRAGRRTIDGHRVCDAIAAVGEPERVRTWADRFSLLSDPGRLSLLLAVHEAGPIAVSDLAVATGMRDTTVSQALRLLRAAGVVEGRKDGRIVRYHLVDGPVAALLEHCKSAGTGDGRVRPHRSEG</sequence>
<dbReference type="PANTHER" id="PTHR43132">
    <property type="entry name" value="ARSENICAL RESISTANCE OPERON REPRESSOR ARSR-RELATED"/>
    <property type="match status" value="1"/>
</dbReference>
<keyword evidence="2" id="KW-0238">DNA-binding</keyword>
<dbReference type="InterPro" id="IPR036390">
    <property type="entry name" value="WH_DNA-bd_sf"/>
</dbReference>
<dbReference type="PROSITE" id="PS50987">
    <property type="entry name" value="HTH_ARSR_2"/>
    <property type="match status" value="1"/>
</dbReference>
<evidence type="ECO:0000256" key="3">
    <source>
        <dbReference type="ARBA" id="ARBA00023163"/>
    </source>
</evidence>
<dbReference type="PANTHER" id="PTHR43132:SF6">
    <property type="entry name" value="HTH-TYPE TRANSCRIPTIONAL REPRESSOR CZRA"/>
    <property type="match status" value="1"/>
</dbReference>
<dbReference type="InterPro" id="IPR011991">
    <property type="entry name" value="ArsR-like_HTH"/>
</dbReference>
<dbReference type="NCBIfam" id="NF033788">
    <property type="entry name" value="HTH_metalloreg"/>
    <property type="match status" value="1"/>
</dbReference>
<proteinExistence type="predicted"/>
<evidence type="ECO:0000256" key="1">
    <source>
        <dbReference type="ARBA" id="ARBA00023015"/>
    </source>
</evidence>
<reference evidence="5 6" key="1">
    <citation type="submission" date="2024-06" db="EMBL/GenBank/DDBJ databases">
        <title>The Natural Products Discovery Center: Release of the First 8490 Sequenced Strains for Exploring Actinobacteria Biosynthetic Diversity.</title>
        <authorList>
            <person name="Kalkreuter E."/>
            <person name="Kautsar S.A."/>
            <person name="Yang D."/>
            <person name="Bader C.D."/>
            <person name="Teijaro C.N."/>
            <person name="Fluegel L."/>
            <person name="Davis C.M."/>
            <person name="Simpson J.R."/>
            <person name="Lauterbach L."/>
            <person name="Steele A.D."/>
            <person name="Gui C."/>
            <person name="Meng S."/>
            <person name="Li G."/>
            <person name="Viehrig K."/>
            <person name="Ye F."/>
            <person name="Su P."/>
            <person name="Kiefer A.F."/>
            <person name="Nichols A."/>
            <person name="Cepeda A.J."/>
            <person name="Yan W."/>
            <person name="Fan B."/>
            <person name="Jiang Y."/>
            <person name="Adhikari A."/>
            <person name="Zheng C.-J."/>
            <person name="Schuster L."/>
            <person name="Cowan T.M."/>
            <person name="Smanski M.J."/>
            <person name="Chevrette M.G."/>
            <person name="De Carvalho L.P.S."/>
            <person name="Shen B."/>
        </authorList>
    </citation>
    <scope>NUCLEOTIDE SEQUENCE [LARGE SCALE GENOMIC DNA]</scope>
    <source>
        <strain evidence="5 6">NPDC001166</strain>
    </source>
</reference>
<evidence type="ECO:0000313" key="5">
    <source>
        <dbReference type="EMBL" id="MER6427689.1"/>
    </source>
</evidence>
<evidence type="ECO:0000313" key="6">
    <source>
        <dbReference type="Proteomes" id="UP001470023"/>
    </source>
</evidence>
<comment type="caution">
    <text evidence="5">The sequence shown here is derived from an EMBL/GenBank/DDBJ whole genome shotgun (WGS) entry which is preliminary data.</text>
</comment>
<dbReference type="PRINTS" id="PR00778">
    <property type="entry name" value="HTHARSR"/>
</dbReference>
<dbReference type="SUPFAM" id="SSF46785">
    <property type="entry name" value="Winged helix' DNA-binding domain"/>
    <property type="match status" value="1"/>
</dbReference>
<organism evidence="5 6">
    <name type="scientific">Streptomyces sp. 900105245</name>
    <dbReference type="NCBI Taxonomy" id="3154379"/>
    <lineage>
        <taxon>Bacteria</taxon>
        <taxon>Bacillati</taxon>
        <taxon>Actinomycetota</taxon>
        <taxon>Actinomycetes</taxon>
        <taxon>Kitasatosporales</taxon>
        <taxon>Streptomycetaceae</taxon>
        <taxon>Streptomyces</taxon>
    </lineage>
</organism>
<protein>
    <submittedName>
        <fullName evidence="5">Metalloregulator ArsR/SmtB family transcription factor</fullName>
    </submittedName>
</protein>
<dbReference type="InterPro" id="IPR051011">
    <property type="entry name" value="Metal_resp_trans_reg"/>
</dbReference>
<feature type="domain" description="HTH arsR-type" evidence="4">
    <location>
        <begin position="27"/>
        <end position="122"/>
    </location>
</feature>
<evidence type="ECO:0000259" key="4">
    <source>
        <dbReference type="PROSITE" id="PS50987"/>
    </source>
</evidence>
<keyword evidence="6" id="KW-1185">Reference proteome</keyword>
<name>A0ABV1U1T0_9ACTN</name>
<dbReference type="InterPro" id="IPR000835">
    <property type="entry name" value="HTH_MarR-typ"/>
</dbReference>
<keyword evidence="1" id="KW-0805">Transcription regulation</keyword>
<dbReference type="Pfam" id="PF12802">
    <property type="entry name" value="MarR_2"/>
    <property type="match status" value="1"/>
</dbReference>
<accession>A0ABV1U1T0</accession>
<dbReference type="Gene3D" id="1.10.10.10">
    <property type="entry name" value="Winged helix-like DNA-binding domain superfamily/Winged helix DNA-binding domain"/>
    <property type="match status" value="1"/>
</dbReference>